<evidence type="ECO:0000313" key="3">
    <source>
        <dbReference type="Proteomes" id="UP000789572"/>
    </source>
</evidence>
<dbReference type="GO" id="GO:0003676">
    <property type="term" value="F:nucleic acid binding"/>
    <property type="evidence" value="ECO:0007669"/>
    <property type="project" value="InterPro"/>
</dbReference>
<accession>A0A9N9EHD1</accession>
<sequence>VYNNDPKHTARLKKLDWPSYSPDLNLIEKLWAIMKKRVERG</sequence>
<gene>
    <name evidence="2" type="ORF">POCULU_LOCUS11367</name>
</gene>
<organism evidence="2 3">
    <name type="scientific">Paraglomus occultum</name>
    <dbReference type="NCBI Taxonomy" id="144539"/>
    <lineage>
        <taxon>Eukaryota</taxon>
        <taxon>Fungi</taxon>
        <taxon>Fungi incertae sedis</taxon>
        <taxon>Mucoromycota</taxon>
        <taxon>Glomeromycotina</taxon>
        <taxon>Glomeromycetes</taxon>
        <taxon>Paraglomerales</taxon>
        <taxon>Paraglomeraceae</taxon>
        <taxon>Paraglomus</taxon>
    </lineage>
</organism>
<dbReference type="EMBL" id="CAJVPJ010007994">
    <property type="protein sequence ID" value="CAG8678625.1"/>
    <property type="molecule type" value="Genomic_DNA"/>
</dbReference>
<dbReference type="Pfam" id="PF13358">
    <property type="entry name" value="DDE_3"/>
    <property type="match status" value="1"/>
</dbReference>
<protein>
    <submittedName>
        <fullName evidence="2">5863_t:CDS:1</fullName>
    </submittedName>
</protein>
<comment type="caution">
    <text evidence="2">The sequence shown here is derived from an EMBL/GenBank/DDBJ whole genome shotgun (WGS) entry which is preliminary data.</text>
</comment>
<evidence type="ECO:0000259" key="1">
    <source>
        <dbReference type="Pfam" id="PF13358"/>
    </source>
</evidence>
<dbReference type="InterPro" id="IPR038717">
    <property type="entry name" value="Tc1-like_DDE_dom"/>
</dbReference>
<dbReference type="Gene3D" id="3.30.420.10">
    <property type="entry name" value="Ribonuclease H-like superfamily/Ribonuclease H"/>
    <property type="match status" value="1"/>
</dbReference>
<proteinExistence type="predicted"/>
<dbReference type="Proteomes" id="UP000789572">
    <property type="component" value="Unassembled WGS sequence"/>
</dbReference>
<feature type="non-terminal residue" evidence="2">
    <location>
        <position position="1"/>
    </location>
</feature>
<dbReference type="OrthoDB" id="2416077at2759"/>
<dbReference type="InterPro" id="IPR036397">
    <property type="entry name" value="RNaseH_sf"/>
</dbReference>
<name>A0A9N9EHD1_9GLOM</name>
<feature type="domain" description="Tc1-like transposase DDE" evidence="1">
    <location>
        <begin position="9"/>
        <end position="40"/>
    </location>
</feature>
<evidence type="ECO:0000313" key="2">
    <source>
        <dbReference type="EMBL" id="CAG8678625.1"/>
    </source>
</evidence>
<dbReference type="AlphaFoldDB" id="A0A9N9EHD1"/>
<feature type="non-terminal residue" evidence="2">
    <location>
        <position position="41"/>
    </location>
</feature>
<reference evidence="2" key="1">
    <citation type="submission" date="2021-06" db="EMBL/GenBank/DDBJ databases">
        <authorList>
            <person name="Kallberg Y."/>
            <person name="Tangrot J."/>
            <person name="Rosling A."/>
        </authorList>
    </citation>
    <scope>NUCLEOTIDE SEQUENCE</scope>
    <source>
        <strain evidence="2">IA702</strain>
    </source>
</reference>
<keyword evidence="3" id="KW-1185">Reference proteome</keyword>